<sequence length="158" mass="17280">MVERESAEDKLKHLREVIATARSMPMSASCVINRGDVLTVIDDIIDHLPDEIAEAQEVIDATSAKVSEGEAEAEKIVADAREQAAELAEDSEIVRVAKERAARIVAEAEEEAAALRKETDVFIDARMASFESVLHKTTSQVKTARARLAERSGLDLTH</sequence>
<feature type="coiled-coil region" evidence="1">
    <location>
        <begin position="52"/>
        <end position="125"/>
    </location>
</feature>
<reference evidence="3" key="1">
    <citation type="journal article" date="2019" name="Int. J. Syst. Evol. Microbiol.">
        <title>The Global Catalogue of Microorganisms (GCM) 10K type strain sequencing project: providing services to taxonomists for standard genome sequencing and annotation.</title>
        <authorList>
            <consortium name="The Broad Institute Genomics Platform"/>
            <consortium name="The Broad Institute Genome Sequencing Center for Infectious Disease"/>
            <person name="Wu L."/>
            <person name="Ma J."/>
        </authorList>
    </citation>
    <scope>NUCLEOTIDE SEQUENCE [LARGE SCALE GENOMIC DNA]</scope>
    <source>
        <strain evidence="3">JCM 16929</strain>
    </source>
</reference>
<evidence type="ECO:0000313" key="3">
    <source>
        <dbReference type="Proteomes" id="UP001501490"/>
    </source>
</evidence>
<protein>
    <recommendedName>
        <fullName evidence="4">ATP synthase subunit B/B</fullName>
    </recommendedName>
</protein>
<accession>A0ABP7A6N3</accession>
<dbReference type="RefSeq" id="WP_344805994.1">
    <property type="nucleotide sequence ID" value="NZ_BAABAB010000022.1"/>
</dbReference>
<comment type="caution">
    <text evidence="2">The sequence shown here is derived from an EMBL/GenBank/DDBJ whole genome shotgun (WGS) entry which is preliminary data.</text>
</comment>
<evidence type="ECO:0000313" key="2">
    <source>
        <dbReference type="EMBL" id="GAA3625931.1"/>
    </source>
</evidence>
<evidence type="ECO:0000256" key="1">
    <source>
        <dbReference type="SAM" id="Coils"/>
    </source>
</evidence>
<dbReference type="EMBL" id="BAABAB010000022">
    <property type="protein sequence ID" value="GAA3625931.1"/>
    <property type="molecule type" value="Genomic_DNA"/>
</dbReference>
<evidence type="ECO:0008006" key="4">
    <source>
        <dbReference type="Google" id="ProtNLM"/>
    </source>
</evidence>
<gene>
    <name evidence="2" type="ORF">GCM10022236_30260</name>
</gene>
<name>A0ABP7A6N3_9ACTN</name>
<organism evidence="2 3">
    <name type="scientific">Microlunatus ginsengisoli</name>
    <dbReference type="NCBI Taxonomy" id="363863"/>
    <lineage>
        <taxon>Bacteria</taxon>
        <taxon>Bacillati</taxon>
        <taxon>Actinomycetota</taxon>
        <taxon>Actinomycetes</taxon>
        <taxon>Propionibacteriales</taxon>
        <taxon>Propionibacteriaceae</taxon>
        <taxon>Microlunatus</taxon>
    </lineage>
</organism>
<dbReference type="Proteomes" id="UP001501490">
    <property type="component" value="Unassembled WGS sequence"/>
</dbReference>
<proteinExistence type="predicted"/>
<keyword evidence="3" id="KW-1185">Reference proteome</keyword>
<keyword evidence="1" id="KW-0175">Coiled coil</keyword>